<feature type="compositionally biased region" description="Polar residues" evidence="1">
    <location>
        <begin position="38"/>
        <end position="47"/>
    </location>
</feature>
<proteinExistence type="predicted"/>
<accession>A0A100WFK8</accession>
<keyword evidence="3" id="KW-1185">Reference proteome</keyword>
<sequence>MTHIAEPRVIGNHADMGPSIRPDVPEVKGAQELRPDASDTNADQATWDSEGGALRPDDVLVGRP</sequence>
<organism evidence="2 3">
    <name type="scientific">Mycolicibacterium canariasense</name>
    <name type="common">Mycobacterium canariasense</name>
    <dbReference type="NCBI Taxonomy" id="228230"/>
    <lineage>
        <taxon>Bacteria</taxon>
        <taxon>Bacillati</taxon>
        <taxon>Actinomycetota</taxon>
        <taxon>Actinomycetes</taxon>
        <taxon>Mycobacteriales</taxon>
        <taxon>Mycobacteriaceae</taxon>
        <taxon>Mycolicibacterium</taxon>
    </lineage>
</organism>
<gene>
    <name evidence="2" type="ORF">RMCC_4191</name>
</gene>
<feature type="compositionally biased region" description="Basic and acidic residues" evidence="1">
    <location>
        <begin position="23"/>
        <end position="37"/>
    </location>
</feature>
<dbReference type="Proteomes" id="UP000069443">
    <property type="component" value="Unassembled WGS sequence"/>
</dbReference>
<dbReference type="AlphaFoldDB" id="A0A100WFK8"/>
<dbReference type="RefSeq" id="WP_062658138.1">
    <property type="nucleotide sequence ID" value="NZ_BCSY01000070.1"/>
</dbReference>
<reference evidence="3" key="2">
    <citation type="submission" date="2016-02" db="EMBL/GenBank/DDBJ databases">
        <title>Draft genome sequence of five rapidly growing Mycobacterium species.</title>
        <authorList>
            <person name="Katahira K."/>
            <person name="Gotou Y."/>
            <person name="Iida K."/>
            <person name="Ogura Y."/>
            <person name="Hayashi T."/>
        </authorList>
    </citation>
    <scope>NUCLEOTIDE SEQUENCE [LARGE SCALE GENOMIC DNA]</scope>
    <source>
        <strain evidence="3">JCM15298</strain>
    </source>
</reference>
<name>A0A100WFK8_MYCCR</name>
<evidence type="ECO:0000313" key="2">
    <source>
        <dbReference type="EMBL" id="GAS97225.1"/>
    </source>
</evidence>
<feature type="compositionally biased region" description="Basic and acidic residues" evidence="1">
    <location>
        <begin position="55"/>
        <end position="64"/>
    </location>
</feature>
<feature type="region of interest" description="Disordered" evidence="1">
    <location>
        <begin position="1"/>
        <end position="64"/>
    </location>
</feature>
<dbReference type="EMBL" id="BCSY01000070">
    <property type="protein sequence ID" value="GAS97225.1"/>
    <property type="molecule type" value="Genomic_DNA"/>
</dbReference>
<evidence type="ECO:0000313" key="3">
    <source>
        <dbReference type="Proteomes" id="UP000069443"/>
    </source>
</evidence>
<comment type="caution">
    <text evidence="2">The sequence shown here is derived from an EMBL/GenBank/DDBJ whole genome shotgun (WGS) entry which is preliminary data.</text>
</comment>
<reference evidence="3" key="1">
    <citation type="journal article" date="2016" name="Genome Announc.">
        <title>Draft Genome Sequences of Five Rapidly Growing Mycobacterium Species, M. thermoresistibile, M. fortuitum subsp. acetamidolyticum, M. canariasense, M. brisbanense, and M. novocastrense.</title>
        <authorList>
            <person name="Katahira K."/>
            <person name="Ogura Y."/>
            <person name="Gotoh Y."/>
            <person name="Hayashi T."/>
        </authorList>
    </citation>
    <scope>NUCLEOTIDE SEQUENCE [LARGE SCALE GENOMIC DNA]</scope>
    <source>
        <strain evidence="3">JCM15298</strain>
    </source>
</reference>
<dbReference type="OrthoDB" id="4638450at2"/>
<protein>
    <submittedName>
        <fullName evidence="2">Uncharacterized protein</fullName>
    </submittedName>
</protein>
<evidence type="ECO:0000256" key="1">
    <source>
        <dbReference type="SAM" id="MobiDB-lite"/>
    </source>
</evidence>